<proteinExistence type="predicted"/>
<organism evidence="1">
    <name type="scientific">Oryza punctata</name>
    <name type="common">Red rice</name>
    <dbReference type="NCBI Taxonomy" id="4537"/>
    <lineage>
        <taxon>Eukaryota</taxon>
        <taxon>Viridiplantae</taxon>
        <taxon>Streptophyta</taxon>
        <taxon>Embryophyta</taxon>
        <taxon>Tracheophyta</taxon>
        <taxon>Spermatophyta</taxon>
        <taxon>Magnoliopsida</taxon>
        <taxon>Liliopsida</taxon>
        <taxon>Poales</taxon>
        <taxon>Poaceae</taxon>
        <taxon>BOP clade</taxon>
        <taxon>Oryzoideae</taxon>
        <taxon>Oryzeae</taxon>
        <taxon>Oryzinae</taxon>
        <taxon>Oryza</taxon>
    </lineage>
</organism>
<keyword evidence="2" id="KW-1185">Reference proteome</keyword>
<reference evidence="1" key="2">
    <citation type="submission" date="2018-05" db="EMBL/GenBank/DDBJ databases">
        <title>OpunRS2 (Oryza punctata Reference Sequence Version 2).</title>
        <authorList>
            <person name="Zhang J."/>
            <person name="Kudrna D."/>
            <person name="Lee S."/>
            <person name="Talag J."/>
            <person name="Welchert J."/>
            <person name="Wing R.A."/>
        </authorList>
    </citation>
    <scope>NUCLEOTIDE SEQUENCE [LARGE SCALE GENOMIC DNA]</scope>
</reference>
<evidence type="ECO:0000313" key="2">
    <source>
        <dbReference type="Proteomes" id="UP000026962"/>
    </source>
</evidence>
<accession>A0A0E0KKH0</accession>
<sequence>MASGGGCVWWVGREPMLFDRPGPDSETRLLSSRLDGASKMKSRKNNDGMAYHCRCRRRRTFPASGCHGSTDFPVAEDG</sequence>
<dbReference type="AlphaFoldDB" id="A0A0E0KKH0"/>
<dbReference type="Gramene" id="OPUNC03G35220.4">
    <property type="protein sequence ID" value="OPUNC03G35220.4"/>
    <property type="gene ID" value="OPUNC03G35220"/>
</dbReference>
<protein>
    <submittedName>
        <fullName evidence="1">Uncharacterized protein</fullName>
    </submittedName>
</protein>
<name>A0A0E0KKH0_ORYPU</name>
<evidence type="ECO:0000313" key="1">
    <source>
        <dbReference type="EnsemblPlants" id="OPUNC03G35220.4"/>
    </source>
</evidence>
<reference evidence="1" key="1">
    <citation type="submission" date="2015-04" db="UniProtKB">
        <authorList>
            <consortium name="EnsemblPlants"/>
        </authorList>
    </citation>
    <scope>IDENTIFICATION</scope>
</reference>
<dbReference type="Proteomes" id="UP000026962">
    <property type="component" value="Chromosome 3"/>
</dbReference>
<dbReference type="EnsemblPlants" id="OPUNC03G35220.4">
    <property type="protein sequence ID" value="OPUNC03G35220.4"/>
    <property type="gene ID" value="OPUNC03G35220"/>
</dbReference>
<dbReference type="HOGENOM" id="CLU_2626237_0_0_1"/>